<feature type="compositionally biased region" description="Low complexity" evidence="7">
    <location>
        <begin position="1930"/>
        <end position="1947"/>
    </location>
</feature>
<comment type="catalytic activity">
    <reaction evidence="6">
        <text>[(1-&gt;3)-alpha-D-glucosyl](n) + UDP-alpha-D-glucose = [(1-&gt;3)-alpha-D-glucosyl](n+1) + UDP + H(+)</text>
        <dbReference type="Rhea" id="RHEA:19749"/>
        <dbReference type="Rhea" id="RHEA-COMP:11150"/>
        <dbReference type="Rhea" id="RHEA-COMP:11151"/>
        <dbReference type="ChEBI" id="CHEBI:15378"/>
        <dbReference type="ChEBI" id="CHEBI:28100"/>
        <dbReference type="ChEBI" id="CHEBI:58223"/>
        <dbReference type="ChEBI" id="CHEBI:58885"/>
        <dbReference type="EC" id="2.4.1.183"/>
    </reaction>
</comment>
<dbReference type="Pfam" id="PF08323">
    <property type="entry name" value="Glyco_transf_5"/>
    <property type="match status" value="1"/>
</dbReference>
<dbReference type="InterPro" id="IPR001296">
    <property type="entry name" value="Glyco_trans_1"/>
</dbReference>
<dbReference type="InterPro" id="IPR017853">
    <property type="entry name" value="GH"/>
</dbReference>
<feature type="transmembrane region" description="Helical" evidence="8">
    <location>
        <begin position="2245"/>
        <end position="2264"/>
    </location>
</feature>
<dbReference type="InterPro" id="IPR058655">
    <property type="entry name" value="Mok11-14/Ags1-like"/>
</dbReference>
<comment type="caution">
    <text evidence="11">The sequence shown here is derived from an EMBL/GenBank/DDBJ whole genome shotgun (WGS) entry which is preliminary data.</text>
</comment>
<dbReference type="PANTHER" id="PTHR47182:SF2">
    <property type="entry name" value="CELL WALL ALPHA-1,3-GLUCAN SYNTHASE AGS1"/>
    <property type="match status" value="1"/>
</dbReference>
<dbReference type="Pfam" id="PF26114">
    <property type="entry name" value="Ig_2_Mok13"/>
    <property type="match status" value="1"/>
</dbReference>
<feature type="compositionally biased region" description="Basic and acidic residues" evidence="7">
    <location>
        <begin position="1802"/>
        <end position="1822"/>
    </location>
</feature>
<dbReference type="Pfam" id="PF26111">
    <property type="entry name" value="Ig_Mok13"/>
    <property type="match status" value="1"/>
</dbReference>
<dbReference type="Gene3D" id="3.20.20.80">
    <property type="entry name" value="Glycosidases"/>
    <property type="match status" value="1"/>
</dbReference>
<feature type="transmembrane region" description="Helical" evidence="8">
    <location>
        <begin position="2439"/>
        <end position="2466"/>
    </location>
</feature>
<feature type="transmembrane region" description="Helical" evidence="8">
    <location>
        <begin position="2276"/>
        <end position="2299"/>
    </location>
</feature>
<dbReference type="Gene3D" id="3.40.50.2000">
    <property type="entry name" value="Glycogen Phosphorylase B"/>
    <property type="match status" value="2"/>
</dbReference>
<dbReference type="FunFam" id="3.40.50.2000:FF:000058">
    <property type="entry name" value="Alpha-1,3-glucan synthase Ags1"/>
    <property type="match status" value="1"/>
</dbReference>
<dbReference type="EC" id="2.4.1.183" evidence="2"/>
<keyword evidence="3" id="KW-0328">Glycosyltransferase</keyword>
<feature type="region of interest" description="Disordered" evidence="7">
    <location>
        <begin position="2077"/>
        <end position="2108"/>
    </location>
</feature>
<evidence type="ECO:0000256" key="7">
    <source>
        <dbReference type="SAM" id="MobiDB-lite"/>
    </source>
</evidence>
<feature type="transmembrane region" description="Helical" evidence="8">
    <location>
        <begin position="2589"/>
        <end position="2609"/>
    </location>
</feature>
<comment type="similarity">
    <text evidence="1">Belongs to the glycosyltransferase group 1 family.</text>
</comment>
<organism evidence="11 12">
    <name type="scientific">Vermiconidia calcicola</name>
    <dbReference type="NCBI Taxonomy" id="1690605"/>
    <lineage>
        <taxon>Eukaryota</taxon>
        <taxon>Fungi</taxon>
        <taxon>Dikarya</taxon>
        <taxon>Ascomycota</taxon>
        <taxon>Pezizomycotina</taxon>
        <taxon>Dothideomycetes</taxon>
        <taxon>Dothideomycetidae</taxon>
        <taxon>Mycosphaerellales</taxon>
        <taxon>Extremaceae</taxon>
        <taxon>Vermiconidia</taxon>
    </lineage>
</organism>
<feature type="signal peptide" evidence="9">
    <location>
        <begin position="1"/>
        <end position="18"/>
    </location>
</feature>
<keyword evidence="9" id="KW-0732">Signal</keyword>
<dbReference type="CDD" id="cd03791">
    <property type="entry name" value="GT5_Glycogen_synthase_DULL1-like"/>
    <property type="match status" value="1"/>
</dbReference>
<keyword evidence="5" id="KW-0961">Cell wall biogenesis/degradation</keyword>
<dbReference type="InterPro" id="IPR058654">
    <property type="entry name" value="Mok11-14/Ags1-like_TM"/>
</dbReference>
<dbReference type="EMBL" id="JAXLQG010000024">
    <property type="protein sequence ID" value="KAK5528919.1"/>
    <property type="molecule type" value="Genomic_DNA"/>
</dbReference>
<evidence type="ECO:0000256" key="2">
    <source>
        <dbReference type="ARBA" id="ARBA00012688"/>
    </source>
</evidence>
<dbReference type="InterPro" id="IPR058658">
    <property type="entry name" value="Mok11-13/Ags1-like_Ig_2"/>
</dbReference>
<dbReference type="GO" id="GO:0070600">
    <property type="term" value="P:fungal-type cell wall (1-&gt;3)-alpha-glucan biosynthetic process"/>
    <property type="evidence" value="ECO:0007669"/>
    <property type="project" value="TreeGrafter"/>
</dbReference>
<keyword evidence="4" id="KW-0808">Transferase</keyword>
<dbReference type="SUPFAM" id="SSF53756">
    <property type="entry name" value="UDP-Glycosyltransferase/glycogen phosphorylase"/>
    <property type="match status" value="1"/>
</dbReference>
<name>A0AAV9PXG9_9PEZI</name>
<feature type="compositionally biased region" description="Polar residues" evidence="7">
    <location>
        <begin position="1962"/>
        <end position="1979"/>
    </location>
</feature>
<feature type="transmembrane region" description="Helical" evidence="8">
    <location>
        <begin position="2515"/>
        <end position="2535"/>
    </location>
</feature>
<evidence type="ECO:0000256" key="9">
    <source>
        <dbReference type="SAM" id="SignalP"/>
    </source>
</evidence>
<feature type="transmembrane region" description="Helical" evidence="8">
    <location>
        <begin position="2486"/>
        <end position="2503"/>
    </location>
</feature>
<evidence type="ECO:0000256" key="1">
    <source>
        <dbReference type="ARBA" id="ARBA00006122"/>
    </source>
</evidence>
<dbReference type="Pfam" id="PF26127">
    <property type="entry name" value="12TM_Mok13"/>
    <property type="match status" value="1"/>
</dbReference>
<evidence type="ECO:0000313" key="12">
    <source>
        <dbReference type="Proteomes" id="UP001345827"/>
    </source>
</evidence>
<dbReference type="InterPro" id="IPR058656">
    <property type="entry name" value="Mok11-13/Ags1-like_GH"/>
</dbReference>
<proteinExistence type="inferred from homology"/>
<dbReference type="SMART" id="SM00642">
    <property type="entry name" value="Aamy"/>
    <property type="match status" value="1"/>
</dbReference>
<keyword evidence="12" id="KW-1185">Reference proteome</keyword>
<feature type="compositionally biased region" description="Polar residues" evidence="7">
    <location>
        <begin position="1740"/>
        <end position="1762"/>
    </location>
</feature>
<feature type="transmembrane region" description="Helical" evidence="8">
    <location>
        <begin position="2407"/>
        <end position="2427"/>
    </location>
</feature>
<dbReference type="PANTHER" id="PTHR47182">
    <property type="entry name" value="CELL WALL ALPHA-1,3-GLUCAN SYNTHASE AGS1-RELATED"/>
    <property type="match status" value="1"/>
</dbReference>
<evidence type="ECO:0000259" key="10">
    <source>
        <dbReference type="SMART" id="SM00642"/>
    </source>
</evidence>
<feature type="region of interest" description="Disordered" evidence="7">
    <location>
        <begin position="1688"/>
        <end position="1999"/>
    </location>
</feature>
<dbReference type="GO" id="GO:0047657">
    <property type="term" value="F:alpha-1,3-glucan synthase activity"/>
    <property type="evidence" value="ECO:0007669"/>
    <property type="project" value="UniProtKB-EC"/>
</dbReference>
<sequence>MAMSVLGVVLAIVAIVSALRYEEDQILWNLNEKVDATNPVDYFGEWTNHTFHPSPTNWRFPFYSLNLDRFVDGTAPGLRVIRFTLLTALGDPRNDDANGTRFEHSWTSNQFRFGGDVRGLRSSLDYLHGMGVRGLYIVGSPFINLPWSGDGYGPLDFTLLDHHHGTIQDWRDTVTAIHERGMYVIFDNTLATMGDLIGFEGHLNETTPFSWDEYNYVWKGSRRYHDFFPNNSIIDTCRYPRFWGQDGYPVQQQMSEGQHFCYASDFDQYGDMPGVGAVPVWQSQLAKFAAVQDRLRIWRQDVMEKVKVMSCMQIAMLDIDGFRMDKAFQAPLDAQAEWADYQRDCARRYGKNNFFITGEGVGEPPLEAVYMGRGKQPNMYFENITEAQLATNQSSISNPSAYLREAGSSALDSAAFHYPTYGALTRFLGLSGLIGSEGQDWTYHWRLLLQRDDMVNAETGQFDPRHMFGTTNQDVFRWPALSNGIERQILGFLVTQMVLPGIPLLLWGEEQAFYILENLATDYVFGRMPMASQRAWQLHGCYELVDTSYYDQPFGPALTGCHDDSVSLDHRDPSHPARNILKRMYQLRQEYPTLNDGFTLRNLSNATYEVFLPGSANIPTELGVWSVYRGRTEGVQDFSGASGHGNQGVWFVYMNENATTVYDFNCTDYVDALTSPFAEGTTVKNLFYPYDEYTLEATRHTLRIEGSEDFNGCLSQLQFDAWGFKAFVPIQEWTDPMPTITRVVPGHDARLLSRVPLGDQETVQLEIRFSSNMSCDSVTNSLELQSTTQDGVTARLNQSSVVCQPLSTDLPELNGGVATAWVWRGSLFNVSHGIHTYAVRNATTADGQRYTDAVDRFMFRLGDAENPMVHPLSSNYTTNLLRKDNVSGRLIVRATAAGADLYSYSTNFGITYSRWLTYTGEPMEIERQTWNGTKDQGTHVILKYWSEAAGSQDHVQHSDLEERLPRRWPQAFVEGSWNQWGSDRGLRNHMRQTESDAGLWSFDLEAEWPTQVGINVWGLTSQRTLDVTAAYGDVDGDHVLDWLPPNTKSNNVVNLTERPPLPHIGWRLLVNDASYSYEISPVGSVWSQLVVALLLALVPVITAIVGVLAFRKSYYNVYFNTRGETEKKGLIANVRHSWRHSFTVLEGFRASRSNSTTDSNRGSWRSSRRSSLASAFARVFGAHSDDHDTPGLREKSRAMSVAADSGAPNRRTTLIATMEYEIEDWSIKVKIGGLGVMSSLMGKSLGHQDLIWVVPCVGEIDYPEDTPAEPVMVKVLDHVYRISIQYHQLRNITFVLLDAPVFRRQTKAEPYPARMDDLDSAIYYSAWNACIAEMIRRFKPDLYHINDYHGALAPLYLLPATIPVSLSLHNAEFQGMWPLRNRNEMQEVSETFNLAEKIIKEYVQFGEVFNMLHAAASYLRIHQAGYGAVGVSKKYGGRSWARYPIFWGLTKIGSLPNPDPTDTLPWDASTAVIKEAPIDMAAEEQRGILRRQAQEWAGLNVDAEADLFLFVGRWSMQKGVDLIADVFFSILEQYPKTQLICIGPVIDLYGKFAALKLERMMAKYPGRVFSKPEFTALPPFIFSGAEFALIPSRDEPFGLVAVEAGRNGALGVGSRVGGLGQMPGWWYSIESTSTRHLLSQFNTAIVAALSSSQQVRAQMRAFSALQRFPVAQWLEDLELLQTKSIEKHNKHRRTTNRHSWSQFLHEPTRSHTTSNSPEAPVASPEEVMNEKSLGEGEPNSVDTVRFSNNPFIPSSDVNSTGYSRRPSVDSVELGPREPRRKVSFFEPDHGDVLTSSHNNVLQEKRRGSLFRKGDQNQSRDADDQVPPITVRDFAINPTVVSGRQASVGTSLPQNDSDGRDQRRPTLASEDFTNEPIPELDEETEDVDSLSESEEDQSSDNEDREDTVNAGQGSPTLLTPAHGTASEIHSNSDATSSTVSSSGLASDSPNEQSHSPGADIDKNSSPALTTVKTGSSNGKSDGSHRKKPLKSAYSRGYGTHDKRLSLRQVRGVGNGVNYNLQRVIPSFTDRKGSYAYKFGELLETVDAQSSVNTLCIEDYLKTSEKHFFGRYARAKLGLPHHSKPSHQQSDQTTAPPPPPPLPSSPAADIITGRRPTLRRIDVPAPDGGSAKDVEVDLSRLGESSTNIDDTVQPLASGRRDTVFNLGKDYVAPRGIPNILQRRVVGDWQVYAFLLALGHILSANSYQITLLQSQLGQTITRAYVIGAIYCAASIGWWLVFRYAQARYVLSLPWFFYGLAFFLIGMGPYANYLDGSRGWLFSVATGFYTIAAASGSLFFSLNFGTEGGTPVSTWVLRAAVIQGLQQLYVAGLWRAGASLIQINARTKTSNDTGSPSGLLTSNASLTAITVPIAALLWTIGLFLYLGLPAYYRQRPGFIPSFYKALLRRKVVLWFFVTVILQNYFLSTVYGRTWRYLFASQHAPTWAVGLMLVAFFVGLWAVIMTGLYFVSREHSWVPPILGICLGAPRWCQELWAVSGIAAFVPWGGPVTGALLGRALWLWLGVLDELQGVGLGMILLQTLPRFHVAATLVACQAIGSVATIVARAASPVRRGPGDVFPNFALEPHWGLTRAWFWIALFAQIIICLGFLKFFRKEQLFKP</sequence>
<dbReference type="Pfam" id="PF26108">
    <property type="entry name" value="GH_Mok13"/>
    <property type="match status" value="1"/>
</dbReference>
<feature type="transmembrane region" description="Helical" evidence="8">
    <location>
        <begin position="2220"/>
        <end position="2238"/>
    </location>
</feature>
<accession>A0AAV9PXG9</accession>
<dbReference type="Pfam" id="PF00128">
    <property type="entry name" value="Alpha-amylase"/>
    <property type="match status" value="1"/>
</dbReference>
<dbReference type="InterPro" id="IPR013534">
    <property type="entry name" value="Starch_synth_cat_dom"/>
</dbReference>
<feature type="transmembrane region" description="Helical" evidence="8">
    <location>
        <begin position="2542"/>
        <end position="2564"/>
    </location>
</feature>
<feature type="chain" id="PRO_5043731947" description="alpha-1,3-glucan synthase" evidence="9">
    <location>
        <begin position="19"/>
        <end position="2617"/>
    </location>
</feature>
<dbReference type="GO" id="GO:0009277">
    <property type="term" value="C:fungal-type cell wall"/>
    <property type="evidence" value="ECO:0007669"/>
    <property type="project" value="TreeGrafter"/>
</dbReference>
<evidence type="ECO:0000256" key="5">
    <source>
        <dbReference type="ARBA" id="ARBA00023316"/>
    </source>
</evidence>
<evidence type="ECO:0000256" key="8">
    <source>
        <dbReference type="SAM" id="Phobius"/>
    </source>
</evidence>
<feature type="compositionally biased region" description="Polar residues" evidence="7">
    <location>
        <begin position="1838"/>
        <end position="1855"/>
    </location>
</feature>
<protein>
    <recommendedName>
        <fullName evidence="2">alpha-1,3-glucan synthase</fullName>
        <ecNumber evidence="2">2.4.1.183</ecNumber>
    </recommendedName>
</protein>
<feature type="transmembrane region" description="Helical" evidence="8">
    <location>
        <begin position="2362"/>
        <end position="2387"/>
    </location>
</feature>
<evidence type="ECO:0000313" key="11">
    <source>
        <dbReference type="EMBL" id="KAK5528919.1"/>
    </source>
</evidence>
<evidence type="ECO:0000256" key="6">
    <source>
        <dbReference type="ARBA" id="ARBA00048960"/>
    </source>
</evidence>
<dbReference type="Pfam" id="PF26122">
    <property type="entry name" value="CBM_Mok13"/>
    <property type="match status" value="1"/>
</dbReference>
<dbReference type="InterPro" id="IPR058659">
    <property type="entry name" value="Mok11-13/Ags1-like_CBM"/>
</dbReference>
<reference evidence="11 12" key="1">
    <citation type="submission" date="2023-06" db="EMBL/GenBank/DDBJ databases">
        <title>Black Yeasts Isolated from many extreme environments.</title>
        <authorList>
            <person name="Coleine C."/>
            <person name="Stajich J.E."/>
            <person name="Selbmann L."/>
        </authorList>
    </citation>
    <scope>NUCLEOTIDE SEQUENCE [LARGE SCALE GENOMIC DNA]</scope>
    <source>
        <strain evidence="11 12">CCFEE 5887</strain>
    </source>
</reference>
<keyword evidence="8" id="KW-0472">Membrane</keyword>
<evidence type="ECO:0000256" key="4">
    <source>
        <dbReference type="ARBA" id="ARBA00022679"/>
    </source>
</evidence>
<dbReference type="SUPFAM" id="SSF51445">
    <property type="entry name" value="(Trans)glycosidases"/>
    <property type="match status" value="1"/>
</dbReference>
<feature type="compositionally biased region" description="Acidic residues" evidence="7">
    <location>
        <begin position="1877"/>
        <end position="1904"/>
    </location>
</feature>
<feature type="transmembrane region" description="Helical" evidence="8">
    <location>
        <begin position="2311"/>
        <end position="2330"/>
    </location>
</feature>
<dbReference type="InterPro" id="IPR058657">
    <property type="entry name" value="Mok11-13/Ags1-like_Ig"/>
</dbReference>
<dbReference type="InterPro" id="IPR006047">
    <property type="entry name" value="GH13_cat_dom"/>
</dbReference>
<dbReference type="FunFam" id="3.40.50.2000:FF:000052">
    <property type="entry name" value="Alpha-1,3-glucan synthase Ags2"/>
    <property type="match status" value="1"/>
</dbReference>
<feature type="compositionally biased region" description="Pro residues" evidence="7">
    <location>
        <begin position="2093"/>
        <end position="2102"/>
    </location>
</feature>
<dbReference type="Pfam" id="PF00534">
    <property type="entry name" value="Glycos_transf_1"/>
    <property type="match status" value="1"/>
</dbReference>
<evidence type="ECO:0000256" key="3">
    <source>
        <dbReference type="ARBA" id="ARBA00022676"/>
    </source>
</evidence>
<gene>
    <name evidence="11" type="ORF">LTR25_010104</name>
</gene>
<feature type="domain" description="Glycosyl hydrolase family 13 catalytic" evidence="10">
    <location>
        <begin position="64"/>
        <end position="534"/>
    </location>
</feature>
<keyword evidence="8" id="KW-1133">Transmembrane helix</keyword>
<keyword evidence="8" id="KW-0812">Transmembrane</keyword>
<dbReference type="Proteomes" id="UP001345827">
    <property type="component" value="Unassembled WGS sequence"/>
</dbReference>